<evidence type="ECO:0000313" key="1">
    <source>
        <dbReference type="EMBL" id="GBN31389.1"/>
    </source>
</evidence>
<evidence type="ECO:0000313" key="2">
    <source>
        <dbReference type="Proteomes" id="UP000499080"/>
    </source>
</evidence>
<organism evidence="1 2">
    <name type="scientific">Araneus ventricosus</name>
    <name type="common">Orbweaver spider</name>
    <name type="synonym">Epeira ventricosa</name>
    <dbReference type="NCBI Taxonomy" id="182803"/>
    <lineage>
        <taxon>Eukaryota</taxon>
        <taxon>Metazoa</taxon>
        <taxon>Ecdysozoa</taxon>
        <taxon>Arthropoda</taxon>
        <taxon>Chelicerata</taxon>
        <taxon>Arachnida</taxon>
        <taxon>Araneae</taxon>
        <taxon>Araneomorphae</taxon>
        <taxon>Entelegynae</taxon>
        <taxon>Araneoidea</taxon>
        <taxon>Araneidae</taxon>
        <taxon>Araneus</taxon>
    </lineage>
</organism>
<proteinExistence type="predicted"/>
<keyword evidence="2" id="KW-1185">Reference proteome</keyword>
<name>A0A4Y2MXY2_ARAVE</name>
<dbReference type="Proteomes" id="UP000499080">
    <property type="component" value="Unassembled WGS sequence"/>
</dbReference>
<comment type="caution">
    <text evidence="1">The sequence shown here is derived from an EMBL/GenBank/DDBJ whole genome shotgun (WGS) entry which is preliminary data.</text>
</comment>
<accession>A0A4Y2MXY2</accession>
<protein>
    <submittedName>
        <fullName evidence="1">Uncharacterized protein</fullName>
    </submittedName>
</protein>
<gene>
    <name evidence="1" type="ORF">AVEN_34776_1</name>
</gene>
<dbReference type="AlphaFoldDB" id="A0A4Y2MXY2"/>
<sequence length="94" mass="10812">MIHCINSTIDGDGFQGKAIRPYDEICIATGDVGSSLAWNRLLWFDERFKICINGIGNRLGKLVLFEFQHTISSRLWHDDALRTMLITIRQVIFQ</sequence>
<dbReference type="EMBL" id="BGPR01008075">
    <property type="protein sequence ID" value="GBN31389.1"/>
    <property type="molecule type" value="Genomic_DNA"/>
</dbReference>
<reference evidence="1 2" key="1">
    <citation type="journal article" date="2019" name="Sci. Rep.">
        <title>Orb-weaving spider Araneus ventricosus genome elucidates the spidroin gene catalogue.</title>
        <authorList>
            <person name="Kono N."/>
            <person name="Nakamura H."/>
            <person name="Ohtoshi R."/>
            <person name="Moran D.A.P."/>
            <person name="Shinohara A."/>
            <person name="Yoshida Y."/>
            <person name="Fujiwara M."/>
            <person name="Mori M."/>
            <person name="Tomita M."/>
            <person name="Arakawa K."/>
        </authorList>
    </citation>
    <scope>NUCLEOTIDE SEQUENCE [LARGE SCALE GENOMIC DNA]</scope>
</reference>